<protein>
    <submittedName>
        <fullName evidence="1">Phosphoglycerate mutase</fullName>
    </submittedName>
</protein>
<sequence length="183" mass="20944">MKKIYVVRHCKAEGQSSESPLTEEGFREANELAAFFDNVKVERIITSPYKRAIQTVQPLAEQLNVEIEMNSQLEERVLSTELLPDWLEKLRMTFDNPGLKLEGGESSEEAANRIVEVAEGAFKSEFENTIIVTHGNLMALLLNHYNKQFGFDEWANLSNPDIYLLNSDSNEVTSERIRYELTK</sequence>
<reference evidence="1" key="2">
    <citation type="submission" date="2020-09" db="EMBL/GenBank/DDBJ databases">
        <authorList>
            <person name="Sun Q."/>
            <person name="Ohkuma M."/>
        </authorList>
    </citation>
    <scope>NUCLEOTIDE SEQUENCE</scope>
    <source>
        <strain evidence="1">JCM 12580</strain>
    </source>
</reference>
<reference evidence="1" key="1">
    <citation type="journal article" date="2014" name="Int. J. Syst. Evol. Microbiol.">
        <title>Complete genome sequence of Corynebacterium casei LMG S-19264T (=DSM 44701T), isolated from a smear-ripened cheese.</title>
        <authorList>
            <consortium name="US DOE Joint Genome Institute (JGI-PGF)"/>
            <person name="Walter F."/>
            <person name="Albersmeier A."/>
            <person name="Kalinowski J."/>
            <person name="Ruckert C."/>
        </authorList>
    </citation>
    <scope>NUCLEOTIDE SEQUENCE</scope>
    <source>
        <strain evidence="1">JCM 12580</strain>
    </source>
</reference>
<proteinExistence type="predicted"/>
<organism evidence="1 2">
    <name type="scientific">Lentibacillus kapialis</name>
    <dbReference type="NCBI Taxonomy" id="340214"/>
    <lineage>
        <taxon>Bacteria</taxon>
        <taxon>Bacillati</taxon>
        <taxon>Bacillota</taxon>
        <taxon>Bacilli</taxon>
        <taxon>Bacillales</taxon>
        <taxon>Bacillaceae</taxon>
        <taxon>Lentibacillus</taxon>
    </lineage>
</organism>
<dbReference type="RefSeq" id="WP_188634002.1">
    <property type="nucleotide sequence ID" value="NZ_BMNQ01000065.1"/>
</dbReference>
<dbReference type="Proteomes" id="UP000658382">
    <property type="component" value="Unassembled WGS sequence"/>
</dbReference>
<dbReference type="PANTHER" id="PTHR48100">
    <property type="entry name" value="BROAD-SPECIFICITY PHOSPHATASE YOR283W-RELATED"/>
    <property type="match status" value="1"/>
</dbReference>
<evidence type="ECO:0000313" key="1">
    <source>
        <dbReference type="EMBL" id="GGK06176.1"/>
    </source>
</evidence>
<accession>A0A917Q335</accession>
<dbReference type="AlphaFoldDB" id="A0A917Q335"/>
<dbReference type="Gene3D" id="3.40.50.1240">
    <property type="entry name" value="Phosphoglycerate mutase-like"/>
    <property type="match status" value="1"/>
</dbReference>
<dbReference type="PIRSF" id="PIRSF000709">
    <property type="entry name" value="6PFK_2-Ptase"/>
    <property type="match status" value="1"/>
</dbReference>
<dbReference type="CDD" id="cd07067">
    <property type="entry name" value="HP_PGM_like"/>
    <property type="match status" value="1"/>
</dbReference>
<keyword evidence="2" id="KW-1185">Reference proteome</keyword>
<dbReference type="GO" id="GO:0005737">
    <property type="term" value="C:cytoplasm"/>
    <property type="evidence" value="ECO:0007669"/>
    <property type="project" value="TreeGrafter"/>
</dbReference>
<evidence type="ECO:0000313" key="2">
    <source>
        <dbReference type="Proteomes" id="UP000658382"/>
    </source>
</evidence>
<dbReference type="Pfam" id="PF00300">
    <property type="entry name" value="His_Phos_1"/>
    <property type="match status" value="1"/>
</dbReference>
<comment type="caution">
    <text evidence="1">The sequence shown here is derived from an EMBL/GenBank/DDBJ whole genome shotgun (WGS) entry which is preliminary data.</text>
</comment>
<dbReference type="GO" id="GO:0016791">
    <property type="term" value="F:phosphatase activity"/>
    <property type="evidence" value="ECO:0007669"/>
    <property type="project" value="TreeGrafter"/>
</dbReference>
<dbReference type="InterPro" id="IPR050275">
    <property type="entry name" value="PGM_Phosphatase"/>
</dbReference>
<dbReference type="SUPFAM" id="SSF53254">
    <property type="entry name" value="Phosphoglycerate mutase-like"/>
    <property type="match status" value="1"/>
</dbReference>
<dbReference type="PANTHER" id="PTHR48100:SF1">
    <property type="entry name" value="HISTIDINE PHOSPHATASE FAMILY PROTEIN-RELATED"/>
    <property type="match status" value="1"/>
</dbReference>
<gene>
    <name evidence="1" type="primary">gpmA</name>
    <name evidence="1" type="ORF">GCM10007063_30830</name>
</gene>
<name>A0A917Q335_9BACI</name>
<dbReference type="SMART" id="SM00855">
    <property type="entry name" value="PGAM"/>
    <property type="match status" value="1"/>
</dbReference>
<dbReference type="EMBL" id="BMNQ01000065">
    <property type="protein sequence ID" value="GGK06176.1"/>
    <property type="molecule type" value="Genomic_DNA"/>
</dbReference>
<dbReference type="InterPro" id="IPR013078">
    <property type="entry name" value="His_Pase_superF_clade-1"/>
</dbReference>
<dbReference type="InterPro" id="IPR029033">
    <property type="entry name" value="His_PPase_superfam"/>
</dbReference>